<dbReference type="InterPro" id="IPR001387">
    <property type="entry name" value="Cro/C1-type_HTH"/>
</dbReference>
<feature type="domain" description="HTH cro/C1-type" evidence="2">
    <location>
        <begin position="11"/>
        <end position="65"/>
    </location>
</feature>
<evidence type="ECO:0000256" key="1">
    <source>
        <dbReference type="ARBA" id="ARBA00023125"/>
    </source>
</evidence>
<name>A0ABT9VNN1_9BACI</name>
<accession>A0ABT9VNN1</accession>
<dbReference type="SUPFAM" id="SSF47413">
    <property type="entry name" value="lambda repressor-like DNA-binding domains"/>
    <property type="match status" value="1"/>
</dbReference>
<dbReference type="Gene3D" id="1.10.260.40">
    <property type="entry name" value="lambda repressor-like DNA-binding domains"/>
    <property type="match status" value="1"/>
</dbReference>
<keyword evidence="1" id="KW-0238">DNA-binding</keyword>
<comment type="caution">
    <text evidence="3">The sequence shown here is derived from an EMBL/GenBank/DDBJ whole genome shotgun (WGS) entry which is preliminary data.</text>
</comment>
<organism evidence="3 4">
    <name type="scientific">Aeribacillus alveayuensis</name>
    <dbReference type="NCBI Taxonomy" id="279215"/>
    <lineage>
        <taxon>Bacteria</taxon>
        <taxon>Bacillati</taxon>
        <taxon>Bacillota</taxon>
        <taxon>Bacilli</taxon>
        <taxon>Bacillales</taxon>
        <taxon>Bacillaceae</taxon>
        <taxon>Aeribacillus</taxon>
    </lineage>
</organism>
<protein>
    <submittedName>
        <fullName evidence="3">Transcriptional regulator with XRE-family HTH domain</fullName>
    </submittedName>
</protein>
<dbReference type="PANTHER" id="PTHR46558:SF3">
    <property type="entry name" value="TRANSCRIPTIONAL REGULATOR"/>
    <property type="match status" value="1"/>
</dbReference>
<dbReference type="InterPro" id="IPR010982">
    <property type="entry name" value="Lambda_DNA-bd_dom_sf"/>
</dbReference>
<dbReference type="CDD" id="cd00093">
    <property type="entry name" value="HTH_XRE"/>
    <property type="match status" value="1"/>
</dbReference>
<keyword evidence="4" id="KW-1185">Reference proteome</keyword>
<dbReference type="SMART" id="SM00530">
    <property type="entry name" value="HTH_XRE"/>
    <property type="match status" value="1"/>
</dbReference>
<proteinExistence type="predicted"/>
<dbReference type="PANTHER" id="PTHR46558">
    <property type="entry name" value="TRACRIPTIONAL REGULATORY PROTEIN-RELATED-RELATED"/>
    <property type="match status" value="1"/>
</dbReference>
<dbReference type="EMBL" id="JAUSTR010000005">
    <property type="protein sequence ID" value="MDQ0162584.1"/>
    <property type="molecule type" value="Genomic_DNA"/>
</dbReference>
<sequence>MDELKKFQANVRFFRIKKGLSQSQLAEKLNVTRPVISKLETGKQQPSLEQLIQISEVLEVSIDHLLGRGEKPQLLTDVLEPYYTEKHLEEVVDYLMKHPDLYHAIEELAKSDDKGKKYERYIVKMIKELLKID</sequence>
<evidence type="ECO:0000313" key="3">
    <source>
        <dbReference type="EMBL" id="MDQ0162584.1"/>
    </source>
</evidence>
<dbReference type="PROSITE" id="PS50943">
    <property type="entry name" value="HTH_CROC1"/>
    <property type="match status" value="1"/>
</dbReference>
<gene>
    <name evidence="3" type="ORF">J2S06_001661</name>
</gene>
<evidence type="ECO:0000313" key="4">
    <source>
        <dbReference type="Proteomes" id="UP001225646"/>
    </source>
</evidence>
<dbReference type="Proteomes" id="UP001225646">
    <property type="component" value="Unassembled WGS sequence"/>
</dbReference>
<dbReference type="RefSeq" id="WP_044747173.1">
    <property type="nucleotide sequence ID" value="NZ_JAUSTR010000005.1"/>
</dbReference>
<evidence type="ECO:0000259" key="2">
    <source>
        <dbReference type="PROSITE" id="PS50943"/>
    </source>
</evidence>
<dbReference type="Pfam" id="PF01381">
    <property type="entry name" value="HTH_3"/>
    <property type="match status" value="1"/>
</dbReference>
<reference evidence="3 4" key="1">
    <citation type="submission" date="2023-07" db="EMBL/GenBank/DDBJ databases">
        <title>Genomic Encyclopedia of Type Strains, Phase IV (KMG-IV): sequencing the most valuable type-strain genomes for metagenomic binning, comparative biology and taxonomic classification.</title>
        <authorList>
            <person name="Goeker M."/>
        </authorList>
    </citation>
    <scope>NUCLEOTIDE SEQUENCE [LARGE SCALE GENOMIC DNA]</scope>
    <source>
        <strain evidence="3 4">DSM 19092</strain>
    </source>
</reference>